<gene>
    <name evidence="2" type="ORF">EDM21_15875</name>
</gene>
<dbReference type="Proteomes" id="UP000490800">
    <property type="component" value="Unassembled WGS sequence"/>
</dbReference>
<evidence type="ECO:0000256" key="1">
    <source>
        <dbReference type="SAM" id="SignalP"/>
    </source>
</evidence>
<dbReference type="AlphaFoldDB" id="A0A7X3K0I2"/>
<evidence type="ECO:0000313" key="2">
    <source>
        <dbReference type="EMBL" id="MVP00981.1"/>
    </source>
</evidence>
<name>A0A7X3K0I2_9BACL</name>
<dbReference type="OrthoDB" id="2612216at2"/>
<sequence>MFNRNKMGVWIGMAAVLLLVSAGCAKEQTDEEKLAEAIKNSIANSVNKAADPAAKKEEPTVESKLSEISNFITSSIWNEGFVNIGWYKNSGTGSTGEKIDIDFTIDRLGKAMEKKAEYNTYIQGLDAKYDNVKQVWAKLSNEADILYKQLKENKPQANDKSYKFDTGLFKQYSEAFKDDVGALKTK</sequence>
<keyword evidence="3" id="KW-1185">Reference proteome</keyword>
<reference evidence="2 3" key="1">
    <citation type="journal article" date="2019" name="Microorganisms">
        <title>Paenibacillus lutrae sp. nov., A Chitinolytic Species Isolated from A River Otter in Castril Natural Park, Granada, Spain.</title>
        <authorList>
            <person name="Rodriguez M."/>
            <person name="Reina J.C."/>
            <person name="Bejar V."/>
            <person name="Llamas I."/>
        </authorList>
    </citation>
    <scope>NUCLEOTIDE SEQUENCE [LARGE SCALE GENOMIC DNA]</scope>
    <source>
        <strain evidence="2 3">N10</strain>
    </source>
</reference>
<comment type="caution">
    <text evidence="2">The sequence shown here is derived from an EMBL/GenBank/DDBJ whole genome shotgun (WGS) entry which is preliminary data.</text>
</comment>
<accession>A0A7X3K0I2</accession>
<protein>
    <recommendedName>
        <fullName evidence="4">Lipoprotein</fullName>
    </recommendedName>
</protein>
<evidence type="ECO:0000313" key="3">
    <source>
        <dbReference type="Proteomes" id="UP000490800"/>
    </source>
</evidence>
<dbReference type="PROSITE" id="PS51257">
    <property type="entry name" value="PROKAR_LIPOPROTEIN"/>
    <property type="match status" value="1"/>
</dbReference>
<dbReference type="RefSeq" id="WP_157336977.1">
    <property type="nucleotide sequence ID" value="NZ_RHLK01000009.1"/>
</dbReference>
<feature type="chain" id="PRO_5038710239" description="Lipoprotein" evidence="1">
    <location>
        <begin position="26"/>
        <end position="186"/>
    </location>
</feature>
<evidence type="ECO:0008006" key="4">
    <source>
        <dbReference type="Google" id="ProtNLM"/>
    </source>
</evidence>
<dbReference type="EMBL" id="RHLK01000009">
    <property type="protein sequence ID" value="MVP00981.1"/>
    <property type="molecule type" value="Genomic_DNA"/>
</dbReference>
<feature type="signal peptide" evidence="1">
    <location>
        <begin position="1"/>
        <end position="25"/>
    </location>
</feature>
<proteinExistence type="predicted"/>
<organism evidence="2 3">
    <name type="scientific">Paenibacillus lutrae</name>
    <dbReference type="NCBI Taxonomy" id="2078573"/>
    <lineage>
        <taxon>Bacteria</taxon>
        <taxon>Bacillati</taxon>
        <taxon>Bacillota</taxon>
        <taxon>Bacilli</taxon>
        <taxon>Bacillales</taxon>
        <taxon>Paenibacillaceae</taxon>
        <taxon>Paenibacillus</taxon>
    </lineage>
</organism>
<keyword evidence="1" id="KW-0732">Signal</keyword>